<gene>
    <name evidence="1" type="ORF">KDK_49860</name>
</gene>
<keyword evidence="2" id="KW-1185">Reference proteome</keyword>
<evidence type="ECO:0000313" key="2">
    <source>
        <dbReference type="Proteomes" id="UP000287188"/>
    </source>
</evidence>
<organism evidence="1 2">
    <name type="scientific">Dictyobacter kobayashii</name>
    <dbReference type="NCBI Taxonomy" id="2014872"/>
    <lineage>
        <taxon>Bacteria</taxon>
        <taxon>Bacillati</taxon>
        <taxon>Chloroflexota</taxon>
        <taxon>Ktedonobacteria</taxon>
        <taxon>Ktedonobacterales</taxon>
        <taxon>Dictyobacteraceae</taxon>
        <taxon>Dictyobacter</taxon>
    </lineage>
</organism>
<name>A0A402APZ0_9CHLR</name>
<sequence>MIEMQEFNIDFIRHEWEYIRRRIRTVPGGAKVAALLAGCSLIDLDESYVPPLLIIRAQADFHYRNLLPFIEEDVLSWAIEMTMGVPCQVNLLPPASKPATKTETGIQPADGQVIPFTQEVIKIPPARPLNWSEPLNLLRIQKEWKQIKGRVREEHDGVEIAAALAGCQPIALEVDEYPPTLVLQAISPTDQTTLASYALDGSLMLAMLNALGHVCRMKILAPG</sequence>
<dbReference type="Proteomes" id="UP000287188">
    <property type="component" value="Unassembled WGS sequence"/>
</dbReference>
<comment type="caution">
    <text evidence="1">The sequence shown here is derived from an EMBL/GenBank/DDBJ whole genome shotgun (WGS) entry which is preliminary data.</text>
</comment>
<evidence type="ECO:0000313" key="1">
    <source>
        <dbReference type="EMBL" id="GCE21186.1"/>
    </source>
</evidence>
<dbReference type="EMBL" id="BIFS01000001">
    <property type="protein sequence ID" value="GCE21186.1"/>
    <property type="molecule type" value="Genomic_DNA"/>
</dbReference>
<protein>
    <submittedName>
        <fullName evidence="1">Uncharacterized protein</fullName>
    </submittedName>
</protein>
<reference evidence="2" key="1">
    <citation type="submission" date="2018-12" db="EMBL/GenBank/DDBJ databases">
        <title>Tengunoibacter tsumagoiensis gen. nov., sp. nov., Dictyobacter kobayashii sp. nov., D. alpinus sp. nov., and D. joshuensis sp. nov. and description of Dictyobacteraceae fam. nov. within the order Ktedonobacterales isolated from Tengu-no-mugimeshi.</title>
        <authorList>
            <person name="Wang C.M."/>
            <person name="Zheng Y."/>
            <person name="Sakai Y."/>
            <person name="Toyoda A."/>
            <person name="Minakuchi Y."/>
            <person name="Abe K."/>
            <person name="Yokota A."/>
            <person name="Yabe S."/>
        </authorList>
    </citation>
    <scope>NUCLEOTIDE SEQUENCE [LARGE SCALE GENOMIC DNA]</scope>
    <source>
        <strain evidence="2">Uno11</strain>
    </source>
</reference>
<dbReference type="AlphaFoldDB" id="A0A402APZ0"/>
<accession>A0A402APZ0</accession>
<proteinExistence type="predicted"/>